<evidence type="ECO:0000256" key="9">
    <source>
        <dbReference type="ARBA" id="ARBA00022605"/>
    </source>
</evidence>
<keyword evidence="8 15" id="KW-0963">Cytoplasm</keyword>
<keyword evidence="9 15" id="KW-0028">Amino-acid biosynthesis</keyword>
<evidence type="ECO:0000256" key="2">
    <source>
        <dbReference type="ARBA" id="ARBA00001460"/>
    </source>
</evidence>
<comment type="catalytic activity">
    <reaction evidence="2 15">
        <text>1-(5-phospho-beta-D-ribosyl)-ATP + H2O = 1-(5-phospho-beta-D-ribosyl)-5'-AMP + diphosphate + H(+)</text>
        <dbReference type="Rhea" id="RHEA:22828"/>
        <dbReference type="ChEBI" id="CHEBI:15377"/>
        <dbReference type="ChEBI" id="CHEBI:15378"/>
        <dbReference type="ChEBI" id="CHEBI:33019"/>
        <dbReference type="ChEBI" id="CHEBI:59457"/>
        <dbReference type="ChEBI" id="CHEBI:73183"/>
        <dbReference type="EC" id="3.6.1.31"/>
    </reaction>
</comment>
<feature type="domain" description="Phosphoribosyl-AMP cyclohydrolase" evidence="16">
    <location>
        <begin position="30"/>
        <end position="102"/>
    </location>
</feature>
<dbReference type="GO" id="GO:0000105">
    <property type="term" value="P:L-histidine biosynthetic process"/>
    <property type="evidence" value="ECO:0007669"/>
    <property type="project" value="UniProtKB-UniRule"/>
</dbReference>
<keyword evidence="10 15" id="KW-0547">Nucleotide-binding</keyword>
<comment type="similarity">
    <text evidence="6 15">In the C-terminal section; belongs to the PRA-PH family.</text>
</comment>
<evidence type="ECO:0000256" key="5">
    <source>
        <dbReference type="ARBA" id="ARBA00005204"/>
    </source>
</evidence>
<dbReference type="HAMAP" id="MF_01019">
    <property type="entry name" value="HisIE"/>
    <property type="match status" value="1"/>
</dbReference>
<evidence type="ECO:0000256" key="15">
    <source>
        <dbReference type="HAMAP-Rule" id="MF_01019"/>
    </source>
</evidence>
<evidence type="ECO:0000256" key="8">
    <source>
        <dbReference type="ARBA" id="ARBA00022490"/>
    </source>
</evidence>
<evidence type="ECO:0000256" key="7">
    <source>
        <dbReference type="ARBA" id="ARBA00008299"/>
    </source>
</evidence>
<dbReference type="SUPFAM" id="SSF141734">
    <property type="entry name" value="HisI-like"/>
    <property type="match status" value="1"/>
</dbReference>
<protein>
    <recommendedName>
        <fullName evidence="15">Histidine biosynthesis bifunctional protein HisIE</fullName>
    </recommendedName>
    <domain>
        <recommendedName>
            <fullName evidence="15">Phosphoribosyl-AMP cyclohydrolase</fullName>
            <shortName evidence="15">PRA-CH</shortName>
            <ecNumber evidence="15">3.5.4.19</ecNumber>
        </recommendedName>
    </domain>
    <domain>
        <recommendedName>
            <fullName evidence="15">Phosphoribosyl-ATP pyrophosphatase</fullName>
            <shortName evidence="15">PRA-PH</shortName>
            <ecNumber evidence="15">3.6.1.31</ecNumber>
        </recommendedName>
    </domain>
</protein>
<evidence type="ECO:0000256" key="3">
    <source>
        <dbReference type="ARBA" id="ARBA00004496"/>
    </source>
</evidence>
<dbReference type="RefSeq" id="WP_110548797.1">
    <property type="nucleotide sequence ID" value="NZ_AP014610.1"/>
</dbReference>
<comment type="catalytic activity">
    <reaction evidence="1 15">
        <text>1-(5-phospho-beta-D-ribosyl)-5'-AMP + H2O = 1-(5-phospho-beta-D-ribosyl)-5-[(5-phospho-beta-D-ribosylamino)methylideneamino]imidazole-4-carboxamide</text>
        <dbReference type="Rhea" id="RHEA:20049"/>
        <dbReference type="ChEBI" id="CHEBI:15377"/>
        <dbReference type="ChEBI" id="CHEBI:58435"/>
        <dbReference type="ChEBI" id="CHEBI:59457"/>
        <dbReference type="EC" id="3.5.4.19"/>
    </reaction>
</comment>
<dbReference type="Proteomes" id="UP000262607">
    <property type="component" value="Chromosome"/>
</dbReference>
<dbReference type="Gene3D" id="3.10.20.810">
    <property type="entry name" value="Phosphoribosyl-AMP cyclohydrolase"/>
    <property type="match status" value="1"/>
</dbReference>
<evidence type="ECO:0000256" key="1">
    <source>
        <dbReference type="ARBA" id="ARBA00000024"/>
    </source>
</evidence>
<proteinExistence type="inferred from homology"/>
<gene>
    <name evidence="15 17" type="primary">hisI</name>
    <name evidence="15" type="synonym">hisIE</name>
    <name evidence="17" type="ORF">CPU2_192</name>
</gene>
<dbReference type="NCBIfam" id="NF002747">
    <property type="entry name" value="PRK02759.1"/>
    <property type="match status" value="1"/>
</dbReference>
<dbReference type="InterPro" id="IPR021130">
    <property type="entry name" value="PRib-ATP_PPHydrolase-like"/>
</dbReference>
<feature type="region of interest" description="Phosphoribosyl-AMP cyclohydrolase" evidence="15">
    <location>
        <begin position="1"/>
        <end position="110"/>
    </location>
</feature>
<comment type="subcellular location">
    <subcellularLocation>
        <location evidence="3 15">Cytoplasm</location>
    </subcellularLocation>
</comment>
<dbReference type="GO" id="GO:0005524">
    <property type="term" value="F:ATP binding"/>
    <property type="evidence" value="ECO:0007669"/>
    <property type="project" value="UniProtKB-KW"/>
</dbReference>
<dbReference type="GO" id="GO:0004636">
    <property type="term" value="F:phosphoribosyl-ATP diphosphatase activity"/>
    <property type="evidence" value="ECO:0007669"/>
    <property type="project" value="UniProtKB-UniRule"/>
</dbReference>
<evidence type="ECO:0000256" key="11">
    <source>
        <dbReference type="ARBA" id="ARBA00022801"/>
    </source>
</evidence>
<evidence type="ECO:0000313" key="18">
    <source>
        <dbReference type="Proteomes" id="UP000262607"/>
    </source>
</evidence>
<dbReference type="PANTHER" id="PTHR42945:SF9">
    <property type="entry name" value="HISTIDINE BIOSYNTHESIS BIFUNCTIONAL PROTEIN HISIE"/>
    <property type="match status" value="1"/>
</dbReference>
<evidence type="ECO:0000313" key="17">
    <source>
        <dbReference type="EMBL" id="BBA17701.1"/>
    </source>
</evidence>
<dbReference type="SUPFAM" id="SSF101386">
    <property type="entry name" value="all-alpha NTP pyrophosphatases"/>
    <property type="match status" value="1"/>
</dbReference>
<dbReference type="PANTHER" id="PTHR42945">
    <property type="entry name" value="HISTIDINE BIOSYNTHESIS BIFUNCTIONAL PROTEIN"/>
    <property type="match status" value="1"/>
</dbReference>
<dbReference type="CDD" id="cd11534">
    <property type="entry name" value="NTP-PPase_HisIE_like"/>
    <property type="match status" value="1"/>
</dbReference>
<comment type="pathway">
    <text evidence="5 15">Amino-acid biosynthesis; L-histidine biosynthesis; L-histidine from 5-phospho-alpha-D-ribose 1-diphosphate: step 2/9.</text>
</comment>
<feature type="region of interest" description="Phosphoribosyl-ATP pyrophosphohydrolase" evidence="15">
    <location>
        <begin position="111"/>
        <end position="209"/>
    </location>
</feature>
<dbReference type="Pfam" id="PF01503">
    <property type="entry name" value="PRA-PH"/>
    <property type="match status" value="1"/>
</dbReference>
<dbReference type="EC" id="3.5.4.19" evidence="15"/>
<accession>A0AAD1CM23</accession>
<dbReference type="GO" id="GO:0005737">
    <property type="term" value="C:cytoplasm"/>
    <property type="evidence" value="ECO:0007669"/>
    <property type="project" value="UniProtKB-SubCell"/>
</dbReference>
<keyword evidence="14 15" id="KW-0511">Multifunctional enzyme</keyword>
<evidence type="ECO:0000256" key="10">
    <source>
        <dbReference type="ARBA" id="ARBA00022741"/>
    </source>
</evidence>
<dbReference type="InterPro" id="IPR002496">
    <property type="entry name" value="PRib_AMP_CycHydrolase_dom"/>
</dbReference>
<keyword evidence="12 15" id="KW-0067">ATP-binding</keyword>
<reference evidence="17 18" key="1">
    <citation type="submission" date="2014-06" db="EMBL/GenBank/DDBJ databases">
        <title>Genome sequence of the intracellular symbiont Blattabacterium cuenoti, strain CPU2 from the wood feeding cockroach Cryptocercus punctulatus.</title>
        <authorList>
            <person name="Kinjo Y."/>
            <person name="Ohkuma M."/>
            <person name="Tokuda G."/>
        </authorList>
    </citation>
    <scope>NUCLEOTIDE SEQUENCE [LARGE SCALE GENOMIC DNA]</scope>
    <source>
        <strain evidence="17 18">CPU2</strain>
    </source>
</reference>
<evidence type="ECO:0000256" key="13">
    <source>
        <dbReference type="ARBA" id="ARBA00023102"/>
    </source>
</evidence>
<dbReference type="Gene3D" id="1.10.287.1080">
    <property type="entry name" value="MazG-like"/>
    <property type="match status" value="1"/>
</dbReference>
<dbReference type="AlphaFoldDB" id="A0AAD1CM23"/>
<dbReference type="InterPro" id="IPR038019">
    <property type="entry name" value="PRib_AMP_CycHydrolase_sf"/>
</dbReference>
<dbReference type="EC" id="3.6.1.31" evidence="15"/>
<dbReference type="FunFam" id="3.10.20.810:FF:000001">
    <property type="entry name" value="Histidine biosynthesis bifunctional protein HisIE"/>
    <property type="match status" value="1"/>
</dbReference>
<dbReference type="InterPro" id="IPR008179">
    <property type="entry name" value="HisE"/>
</dbReference>
<dbReference type="EMBL" id="AP014610">
    <property type="protein sequence ID" value="BBA17701.1"/>
    <property type="molecule type" value="Genomic_DNA"/>
</dbReference>
<keyword evidence="11 15" id="KW-0378">Hydrolase</keyword>
<dbReference type="GeneID" id="66556878"/>
<sequence length="209" mass="24659">MKCIQKKKINFQKGLIPVIVQDSKTSKVLMLGYMNQESYKKSIEEKKVIFYSRSKKRLWKKGEISHNYLLIKDILIDCDQDTLLIKANPTGPICHNGSDTCWKEINKMNFLFHLENIISNRINKKYKNSYIFQLFQKGINKISQKLGEEAVEMIIESKDNDKHFFLNESADLLFHYLILLHKKGISIQEIINILEERHLKNEKKELIDI</sequence>
<organism evidence="17 18">
    <name type="scientific">Blattabacterium punctulatus CPU2</name>
    <dbReference type="NCBI Taxonomy" id="1457032"/>
    <lineage>
        <taxon>Bacteria</taxon>
        <taxon>Pseudomonadati</taxon>
        <taxon>Bacteroidota</taxon>
        <taxon>Flavobacteriia</taxon>
        <taxon>Flavobacteriales</taxon>
        <taxon>Blattabacteriaceae</taxon>
        <taxon>Blattabacterium</taxon>
    </lineage>
</organism>
<dbReference type="GO" id="GO:0004635">
    <property type="term" value="F:phosphoribosyl-AMP cyclohydrolase activity"/>
    <property type="evidence" value="ECO:0007669"/>
    <property type="project" value="UniProtKB-UniRule"/>
</dbReference>
<evidence type="ECO:0000256" key="12">
    <source>
        <dbReference type="ARBA" id="ARBA00022840"/>
    </source>
</evidence>
<dbReference type="Pfam" id="PF01502">
    <property type="entry name" value="PRA-CH"/>
    <property type="match status" value="1"/>
</dbReference>
<dbReference type="NCBIfam" id="TIGR03188">
    <property type="entry name" value="histidine_hisI"/>
    <property type="match status" value="1"/>
</dbReference>
<evidence type="ECO:0000256" key="6">
    <source>
        <dbReference type="ARBA" id="ARBA00007731"/>
    </source>
</evidence>
<name>A0AAD1CM23_9FLAO</name>
<dbReference type="HAMAP" id="MF_01020">
    <property type="entry name" value="HisE"/>
    <property type="match status" value="1"/>
</dbReference>
<dbReference type="InterPro" id="IPR023019">
    <property type="entry name" value="His_synth_HisIE"/>
</dbReference>
<comment type="pathway">
    <text evidence="4 15">Amino-acid biosynthesis; L-histidine biosynthesis; L-histidine from 5-phospho-alpha-D-ribose 1-diphosphate: step 3/9.</text>
</comment>
<evidence type="ECO:0000256" key="4">
    <source>
        <dbReference type="ARBA" id="ARBA00005169"/>
    </source>
</evidence>
<keyword evidence="13 15" id="KW-0368">Histidine biosynthesis</keyword>
<comment type="similarity">
    <text evidence="7 15">In the N-terminal section; belongs to the PRA-CH family.</text>
</comment>
<evidence type="ECO:0000256" key="14">
    <source>
        <dbReference type="ARBA" id="ARBA00023268"/>
    </source>
</evidence>
<evidence type="ECO:0000259" key="16">
    <source>
        <dbReference type="Pfam" id="PF01502"/>
    </source>
</evidence>